<feature type="transmembrane region" description="Helical" evidence="1">
    <location>
        <begin position="21"/>
        <end position="44"/>
    </location>
</feature>
<feature type="transmembrane region" description="Helical" evidence="1">
    <location>
        <begin position="50"/>
        <end position="67"/>
    </location>
</feature>
<keyword evidence="1" id="KW-0472">Membrane</keyword>
<accession>A0A2D2LU72</accession>
<dbReference type="AlphaFoldDB" id="A0A2D2LU72"/>
<feature type="transmembrane region" description="Helical" evidence="1">
    <location>
        <begin position="112"/>
        <end position="132"/>
    </location>
</feature>
<evidence type="ECO:0000313" key="3">
    <source>
        <dbReference type="Proteomes" id="UP000229340"/>
    </source>
</evidence>
<name>A0A2D2LU72_FAUOS</name>
<dbReference type="EMBL" id="CP024443">
    <property type="protein sequence ID" value="ATR78578.1"/>
    <property type="molecule type" value="Genomic_DNA"/>
</dbReference>
<dbReference type="Proteomes" id="UP000229340">
    <property type="component" value="Chromosome"/>
</dbReference>
<evidence type="ECO:0008006" key="4">
    <source>
        <dbReference type="Google" id="ProtNLM"/>
    </source>
</evidence>
<protein>
    <recommendedName>
        <fullName evidence="4">DUF2069 domain-containing protein</fullName>
    </recommendedName>
</protein>
<reference evidence="3" key="1">
    <citation type="submission" date="2017-11" db="EMBL/GenBank/DDBJ databases">
        <title>Complete genome sequence of Moraxella osloensis NP7 isolated from human skin.</title>
        <authorList>
            <person name="Lee K."/>
            <person name="Lim J.Y."/>
            <person name="Hwang I."/>
        </authorList>
    </citation>
    <scope>NUCLEOTIDE SEQUENCE [LARGE SCALE GENOMIC DNA]</scope>
    <source>
        <strain evidence="3">NP7</strain>
    </source>
</reference>
<proteinExistence type="predicted"/>
<organism evidence="2 3">
    <name type="scientific">Faucicola osloensis</name>
    <name type="common">Moraxella osloensis</name>
    <dbReference type="NCBI Taxonomy" id="34062"/>
    <lineage>
        <taxon>Bacteria</taxon>
        <taxon>Pseudomonadati</taxon>
        <taxon>Pseudomonadota</taxon>
        <taxon>Gammaproteobacteria</taxon>
        <taxon>Moraxellales</taxon>
        <taxon>Moraxellaceae</taxon>
        <taxon>Faucicola</taxon>
    </lineage>
</organism>
<gene>
    <name evidence="2" type="ORF">NP7_04500</name>
</gene>
<evidence type="ECO:0000256" key="1">
    <source>
        <dbReference type="SAM" id="Phobius"/>
    </source>
</evidence>
<dbReference type="RefSeq" id="WP_100269865.1">
    <property type="nucleotide sequence ID" value="NZ_CP024443.1"/>
</dbReference>
<keyword evidence="1" id="KW-1133">Transmembrane helix</keyword>
<keyword evidence="1" id="KW-0812">Transmembrane</keyword>
<feature type="transmembrane region" description="Helical" evidence="1">
    <location>
        <begin position="79"/>
        <end position="100"/>
    </location>
</feature>
<sequence length="140" mass="16015">MRKKDPHSLSAPKPVYPIHRRLTIVWWVWLGFRLLAVPLLTHWLASAKPAMVGGIAWQALWLIPALLSTPYIVKGKSPYALLLLSMLTFVYLGGSGMVALKYGYQTHWGLMAVWLVDFVLLGWVNYWLFILLKRLPKMNG</sequence>
<evidence type="ECO:0000313" key="2">
    <source>
        <dbReference type="EMBL" id="ATR78578.1"/>
    </source>
</evidence>